<keyword evidence="3" id="KW-1185">Reference proteome</keyword>
<comment type="caution">
    <text evidence="2">The sequence shown here is derived from an EMBL/GenBank/DDBJ whole genome shotgun (WGS) entry which is preliminary data.</text>
</comment>
<evidence type="ECO:0000256" key="1">
    <source>
        <dbReference type="SAM" id="Coils"/>
    </source>
</evidence>
<organism evidence="2 3">
    <name type="scientific">Lachnellula suecica</name>
    <dbReference type="NCBI Taxonomy" id="602035"/>
    <lineage>
        <taxon>Eukaryota</taxon>
        <taxon>Fungi</taxon>
        <taxon>Dikarya</taxon>
        <taxon>Ascomycota</taxon>
        <taxon>Pezizomycotina</taxon>
        <taxon>Leotiomycetes</taxon>
        <taxon>Helotiales</taxon>
        <taxon>Lachnaceae</taxon>
        <taxon>Lachnellula</taxon>
    </lineage>
</organism>
<dbReference type="OrthoDB" id="273230at2759"/>
<sequence length="150" mass="17113">MFSLRTIAARRAPKALCMQCLKLSRPLSSRAIKTSHQRPTPFLPQTSFSAQLLSRNYASKTSADEIMEELQDQYATARDEFEIATEETEKKSLYGPDDRKAAREELEALKEMYEEALEGKDGEEVKRRIGQRIRELDNAVEALEQSALED</sequence>
<evidence type="ECO:0000313" key="2">
    <source>
        <dbReference type="EMBL" id="TVY84279.1"/>
    </source>
</evidence>
<name>A0A8T9CEN3_9HELO</name>
<dbReference type="Proteomes" id="UP000469558">
    <property type="component" value="Unassembled WGS sequence"/>
</dbReference>
<accession>A0A8T9CEN3</accession>
<protein>
    <submittedName>
        <fullName evidence="2">Uncharacterized protein</fullName>
    </submittedName>
</protein>
<reference evidence="2 3" key="1">
    <citation type="submission" date="2018-05" db="EMBL/GenBank/DDBJ databases">
        <title>Genome sequencing and assembly of the regulated plant pathogen Lachnellula willkommii and related sister species for the development of diagnostic species identification markers.</title>
        <authorList>
            <person name="Giroux E."/>
            <person name="Bilodeau G."/>
        </authorList>
    </citation>
    <scope>NUCLEOTIDE SEQUENCE [LARGE SCALE GENOMIC DNA]</scope>
    <source>
        <strain evidence="2 3">CBS 268.59</strain>
    </source>
</reference>
<proteinExistence type="predicted"/>
<dbReference type="AlphaFoldDB" id="A0A8T9CEN3"/>
<gene>
    <name evidence="2" type="ORF">LSUE1_G000269</name>
</gene>
<feature type="coiled-coil region" evidence="1">
    <location>
        <begin position="60"/>
        <end position="146"/>
    </location>
</feature>
<dbReference type="EMBL" id="QGMK01000098">
    <property type="protein sequence ID" value="TVY84279.1"/>
    <property type="molecule type" value="Genomic_DNA"/>
</dbReference>
<keyword evidence="1" id="KW-0175">Coiled coil</keyword>
<evidence type="ECO:0000313" key="3">
    <source>
        <dbReference type="Proteomes" id="UP000469558"/>
    </source>
</evidence>